<name>A0A1Q2YH08_9ASCO</name>
<dbReference type="Pfam" id="PF00149">
    <property type="entry name" value="Metallophos"/>
    <property type="match status" value="1"/>
</dbReference>
<dbReference type="InterPro" id="IPR004843">
    <property type="entry name" value="Calcineurin-like_PHP"/>
</dbReference>
<evidence type="ECO:0000313" key="3">
    <source>
        <dbReference type="EMBL" id="GAV28837.1"/>
    </source>
</evidence>
<dbReference type="GO" id="GO:0009166">
    <property type="term" value="P:nucleotide catabolic process"/>
    <property type="evidence" value="ECO:0007669"/>
    <property type="project" value="InterPro"/>
</dbReference>
<protein>
    <recommendedName>
        <fullName evidence="5">Calcineurin-like phosphoesterase domain-containing protein</fullName>
    </recommendedName>
</protein>
<dbReference type="GO" id="GO:0005829">
    <property type="term" value="C:cytosol"/>
    <property type="evidence" value="ECO:0007669"/>
    <property type="project" value="TreeGrafter"/>
</dbReference>
<dbReference type="PANTHER" id="PTHR11575:SF22">
    <property type="entry name" value="ADL392WP"/>
    <property type="match status" value="1"/>
</dbReference>
<evidence type="ECO:0000313" key="4">
    <source>
        <dbReference type="Proteomes" id="UP000186136"/>
    </source>
</evidence>
<evidence type="ECO:0008006" key="5">
    <source>
        <dbReference type="Google" id="ProtNLM"/>
    </source>
</evidence>
<dbReference type="SUPFAM" id="SSF55816">
    <property type="entry name" value="5'-nucleotidase (syn. UDP-sugar hydrolase), C-terminal domain"/>
    <property type="match status" value="1"/>
</dbReference>
<organism evidence="3 4">
    <name type="scientific">Pichia membranifaciens</name>
    <dbReference type="NCBI Taxonomy" id="4926"/>
    <lineage>
        <taxon>Eukaryota</taxon>
        <taxon>Fungi</taxon>
        <taxon>Dikarya</taxon>
        <taxon>Ascomycota</taxon>
        <taxon>Saccharomycotina</taxon>
        <taxon>Pichiomycetes</taxon>
        <taxon>Pichiales</taxon>
        <taxon>Pichiaceae</taxon>
        <taxon>Pichia</taxon>
    </lineage>
</organism>
<comment type="caution">
    <text evidence="3">The sequence shown here is derived from an EMBL/GenBank/DDBJ whole genome shotgun (WGS) entry which is preliminary data.</text>
</comment>
<gene>
    <name evidence="3" type="ORF">PMKS-002314</name>
</gene>
<dbReference type="PANTHER" id="PTHR11575">
    <property type="entry name" value="5'-NUCLEOTIDASE-RELATED"/>
    <property type="match status" value="1"/>
</dbReference>
<dbReference type="Proteomes" id="UP000186136">
    <property type="component" value="Unassembled WGS sequence"/>
</dbReference>
<dbReference type="InterPro" id="IPR014485">
    <property type="entry name" value="Pesterase_C1039"/>
</dbReference>
<dbReference type="SUPFAM" id="SSF56300">
    <property type="entry name" value="Metallo-dependent phosphatases"/>
    <property type="match status" value="1"/>
</dbReference>
<sequence>MMLDYDLITVGNHELYREEISKYEYENLVPRYGDHFISTNVQYLNDDDEWVVFGNNTHRYFETKINKYKILSFSFMFDFKMGNKRVNVIPITEIIKQSWFIELVEDYSLNYEVDAIVLFGHIPVAHDWFEMSQLHNFFRSHFPTTYIQYLGGHSHIRDFSILDYLSTGLQSGRYCETVGFLSINDLPTVEENRENYLSNNVHRKYIDFNLHSFMHHSNHTVLDDFNTEKGLFVSKELARYSKDLQLDEAYGTVPHSYYISAADYQNKDEKSLLRFLEDEILIQLQPKSCNNKIDKLPTLSDSNDRIILINTGGIRYDLYKGEFNRNSLFTVSPFQNMWRSLPSVPTNIALKLKGILNDREYIINSDTGINLKSPHQYAIERKHDIINPNKISSNNANDFNANVNESKVSLNSNYKSNANNDENNAKDNEVFVVNNLQSNNNHLTNFKGDHRLPLSYGYTTTDDSGIHGDDTIHRRLMSYYVPNVIQSHETVSKESLSEFTTVVYYDFIEPFVLDALREACDGDEELFERLSIAVQYYNDCPVEYNLGQLLKNYAVNNWN</sequence>
<keyword evidence="4" id="KW-1185">Reference proteome</keyword>
<accession>A0A1Q2YH08</accession>
<dbReference type="Gene3D" id="3.60.21.10">
    <property type="match status" value="1"/>
</dbReference>
<evidence type="ECO:0000259" key="1">
    <source>
        <dbReference type="Pfam" id="PF00149"/>
    </source>
</evidence>
<dbReference type="OrthoDB" id="7722975at2759"/>
<dbReference type="InterPro" id="IPR029052">
    <property type="entry name" value="Metallo-depent_PP-like"/>
</dbReference>
<evidence type="ECO:0000259" key="2">
    <source>
        <dbReference type="Pfam" id="PF21953"/>
    </source>
</evidence>
<reference evidence="3 4" key="1">
    <citation type="submission" date="2016-08" db="EMBL/GenBank/DDBJ databases">
        <title>Whole genome shotgun sequence of Pichia membranifaciens KS47-1.</title>
        <authorList>
            <person name="Konishi M."/>
            <person name="Ishida M."/>
            <person name="Arakawa T."/>
            <person name="Kato Y."/>
            <person name="Horiuchi J."/>
        </authorList>
    </citation>
    <scope>NUCLEOTIDE SEQUENCE [LARGE SCALE GENOMIC DNA]</scope>
    <source>
        <strain evidence="3 4">KS47-1</strain>
    </source>
</reference>
<dbReference type="Gene3D" id="3.90.780.10">
    <property type="entry name" value="5'-Nucleotidase, C-terminal domain"/>
    <property type="match status" value="2"/>
</dbReference>
<dbReference type="GO" id="GO:0016787">
    <property type="term" value="F:hydrolase activity"/>
    <property type="evidence" value="ECO:0007669"/>
    <property type="project" value="InterPro"/>
</dbReference>
<dbReference type="InterPro" id="IPR036907">
    <property type="entry name" value="5'-Nucleotdase_C_sf"/>
</dbReference>
<feature type="domain" description="Putative 5'-nucleotidase C-terminal" evidence="2">
    <location>
        <begin position="256"/>
        <end position="513"/>
    </location>
</feature>
<dbReference type="AlphaFoldDB" id="A0A1Q2YH08"/>
<dbReference type="Pfam" id="PF21953">
    <property type="entry name" value="NadN_nucleosid_C"/>
    <property type="match status" value="1"/>
</dbReference>
<dbReference type="PIRSF" id="PIRSF017316">
    <property type="entry name" value="Pesterase_C1039"/>
    <property type="match status" value="1"/>
</dbReference>
<dbReference type="EMBL" id="BDGI01000089">
    <property type="protein sequence ID" value="GAV28837.1"/>
    <property type="molecule type" value="Genomic_DNA"/>
</dbReference>
<proteinExistence type="predicted"/>
<dbReference type="InterPro" id="IPR006179">
    <property type="entry name" value="5_nucleotidase/apyrase"/>
</dbReference>
<dbReference type="InterPro" id="IPR053828">
    <property type="entry name" value="Nucleosidase_C"/>
</dbReference>
<feature type="domain" description="Calcineurin-like phosphoesterase" evidence="1">
    <location>
        <begin position="8"/>
        <end position="156"/>
    </location>
</feature>